<feature type="region of interest" description="Disordered" evidence="1">
    <location>
        <begin position="1"/>
        <end position="21"/>
    </location>
</feature>
<reference evidence="2 3" key="1">
    <citation type="journal article" date="2019" name="Sci. Rep.">
        <title>Orb-weaving spider Araneus ventricosus genome elucidates the spidroin gene catalogue.</title>
        <authorList>
            <person name="Kono N."/>
            <person name="Nakamura H."/>
            <person name="Ohtoshi R."/>
            <person name="Moran D.A.P."/>
            <person name="Shinohara A."/>
            <person name="Yoshida Y."/>
            <person name="Fujiwara M."/>
            <person name="Mori M."/>
            <person name="Tomita M."/>
            <person name="Arakawa K."/>
        </authorList>
    </citation>
    <scope>NUCLEOTIDE SEQUENCE [LARGE SCALE GENOMIC DNA]</scope>
</reference>
<dbReference type="EMBL" id="BGPR01012510">
    <property type="protein sequence ID" value="GBN56386.1"/>
    <property type="molecule type" value="Genomic_DNA"/>
</dbReference>
<dbReference type="AlphaFoldDB" id="A0A4Y2Q237"/>
<accession>A0A4Y2Q237</accession>
<keyword evidence="3" id="KW-1185">Reference proteome</keyword>
<sequence>MTRTTPEMTPPSPNFHATPTGGRLASTYDLACNRPHTRLIFSGGEFQTWNPPGTKAETLPLGHHGLHFAKAGFFVSNENSESTEDNIPLEELKKMWIQLRKKEEINNDVLIDDFLSLDSEAETSETLTELDILDSVKNKNNTAMNCDEDEDGNDHDAEINKPSYDEMLKSFEKKRRGLPFEEKTPDGVSGALQRCETFPQWMRPLVPKIPAFVIPKNWYEGENVCVTENEVPMTGQDPFEGLNGNSKDVSKTCKGDRYKYVCVIKTSDNVETKQTVKTYQCCPGFVRTSDGSPGCIAGGANP</sequence>
<protein>
    <submittedName>
        <fullName evidence="2">Uncharacterized protein</fullName>
    </submittedName>
</protein>
<organism evidence="2 3">
    <name type="scientific">Araneus ventricosus</name>
    <name type="common">Orbweaver spider</name>
    <name type="synonym">Epeira ventricosa</name>
    <dbReference type="NCBI Taxonomy" id="182803"/>
    <lineage>
        <taxon>Eukaryota</taxon>
        <taxon>Metazoa</taxon>
        <taxon>Ecdysozoa</taxon>
        <taxon>Arthropoda</taxon>
        <taxon>Chelicerata</taxon>
        <taxon>Arachnida</taxon>
        <taxon>Araneae</taxon>
        <taxon>Araneomorphae</taxon>
        <taxon>Entelegynae</taxon>
        <taxon>Araneoidea</taxon>
        <taxon>Araneidae</taxon>
        <taxon>Araneus</taxon>
    </lineage>
</organism>
<gene>
    <name evidence="2" type="ORF">AVEN_73430_1</name>
</gene>
<evidence type="ECO:0000256" key="1">
    <source>
        <dbReference type="SAM" id="MobiDB-lite"/>
    </source>
</evidence>
<comment type="caution">
    <text evidence="2">The sequence shown here is derived from an EMBL/GenBank/DDBJ whole genome shotgun (WGS) entry which is preliminary data.</text>
</comment>
<dbReference type="Proteomes" id="UP000499080">
    <property type="component" value="Unassembled WGS sequence"/>
</dbReference>
<proteinExistence type="predicted"/>
<name>A0A4Y2Q237_ARAVE</name>
<evidence type="ECO:0000313" key="2">
    <source>
        <dbReference type="EMBL" id="GBN56386.1"/>
    </source>
</evidence>
<dbReference type="OrthoDB" id="6628615at2759"/>
<evidence type="ECO:0000313" key="3">
    <source>
        <dbReference type="Proteomes" id="UP000499080"/>
    </source>
</evidence>